<dbReference type="Gene3D" id="1.20.120.1320">
    <property type="entry name" value="Aspartokinase, catalytic domain"/>
    <property type="match status" value="1"/>
</dbReference>
<feature type="domain" description="Aspartate/glutamate/uridylate kinase" evidence="10">
    <location>
        <begin position="2"/>
        <end position="279"/>
    </location>
</feature>
<dbReference type="PIRSF" id="PIRSF000726">
    <property type="entry name" value="Asp_kin"/>
    <property type="match status" value="1"/>
</dbReference>
<evidence type="ECO:0000256" key="8">
    <source>
        <dbReference type="RuleBase" id="RU003448"/>
    </source>
</evidence>
<keyword evidence="12" id="KW-1185">Reference proteome</keyword>
<comment type="pathway">
    <text evidence="9">Amino-acid biosynthesis; L-methionine biosynthesis via de novo pathway; L-homoserine from L-aspartate: step 1/3.</text>
</comment>
<gene>
    <name evidence="11" type="ORF">GCM10023187_35830</name>
</gene>
<dbReference type="RefSeq" id="WP_345269259.1">
    <property type="nucleotide sequence ID" value="NZ_BAABHB010000007.1"/>
</dbReference>
<comment type="similarity">
    <text evidence="2 8">Belongs to the aspartokinase family.</text>
</comment>
<comment type="pathway">
    <text evidence="1 9">Amino-acid biosynthesis; L-lysine biosynthesis via DAP pathway; (S)-tetrahydrodipicolinate from L-aspartate: step 1/4.</text>
</comment>
<dbReference type="InterPro" id="IPR001341">
    <property type="entry name" value="Asp_kinase"/>
</dbReference>
<dbReference type="Gene3D" id="3.40.1160.10">
    <property type="entry name" value="Acetylglutamate kinase-like"/>
    <property type="match status" value="1"/>
</dbReference>
<evidence type="ECO:0000313" key="11">
    <source>
        <dbReference type="EMBL" id="GAA4410798.1"/>
    </source>
</evidence>
<dbReference type="InterPro" id="IPR001048">
    <property type="entry name" value="Asp/Glu/Uridylate_kinase"/>
</dbReference>
<evidence type="ECO:0000256" key="5">
    <source>
        <dbReference type="ARBA" id="ARBA00022777"/>
    </source>
</evidence>
<dbReference type="InterPro" id="IPR036393">
    <property type="entry name" value="AceGlu_kinase-like_sf"/>
</dbReference>
<dbReference type="NCBIfam" id="TIGR00657">
    <property type="entry name" value="asp_kinases"/>
    <property type="match status" value="1"/>
</dbReference>
<dbReference type="InterPro" id="IPR045865">
    <property type="entry name" value="ACT-like_dom_sf"/>
</dbReference>
<dbReference type="Proteomes" id="UP001500936">
    <property type="component" value="Unassembled WGS sequence"/>
</dbReference>
<keyword evidence="5 8" id="KW-0418">Kinase</keyword>
<dbReference type="PANTHER" id="PTHR21499:SF59">
    <property type="entry name" value="ASPARTOKINASE"/>
    <property type="match status" value="1"/>
</dbReference>
<comment type="caution">
    <text evidence="11">The sequence shown here is derived from an EMBL/GenBank/DDBJ whole genome shotgun (WGS) entry which is preliminary data.</text>
</comment>
<dbReference type="SUPFAM" id="SSF53633">
    <property type="entry name" value="Carbamate kinase-like"/>
    <property type="match status" value="1"/>
</dbReference>
<dbReference type="InterPro" id="IPR042199">
    <property type="entry name" value="AsparK_Bifunc_asparK/hSer_DH"/>
</dbReference>
<proteinExistence type="inferred from homology"/>
<keyword evidence="4" id="KW-0547">Nucleotide-binding</keyword>
<sequence length="420" mass="47441">MNVYKFGGASVKNADGVRNLAKIVQTQANGDLLIVVSAMGKTTNALEEVTRACHQQQPAEAYSRWQTVRQYHEAIMNELSDQSPVPAFAPVFATFSQLERYLQQTPDESYDCVYDQIVSVGEIISTQIVAAYLNSTGIRAHWADARQLVRTDNTFREGKVDWDVTCRQIQQMAQSADGIIVTQGFIGQTPDGYTTTLGREGSDYTAAIFAFCLNADSVTIWKDVPGVLNADPKWFDETVLLERLTYQDAIELAYYGATVIHPKTIKPLQNKDIALYVRSFLQPQQPGTEICNNEHHLDIPSFIFKINQILISLHPYDFSFIAEDNLSRIFGRFAEAGVKINLMQNTAISFSVVVDNNPDKIPALLERLKQDFRITYNDGLELITIRYYNQRTIDRVCINKKLLLEQKSRYTVQLVVKDLG</sequence>
<dbReference type="EC" id="2.7.2.4" evidence="8"/>
<evidence type="ECO:0000313" key="12">
    <source>
        <dbReference type="Proteomes" id="UP001500936"/>
    </source>
</evidence>
<reference evidence="12" key="1">
    <citation type="journal article" date="2019" name="Int. J. Syst. Evol. Microbiol.">
        <title>The Global Catalogue of Microorganisms (GCM) 10K type strain sequencing project: providing services to taxonomists for standard genome sequencing and annotation.</title>
        <authorList>
            <consortium name="The Broad Institute Genomics Platform"/>
            <consortium name="The Broad Institute Genome Sequencing Center for Infectious Disease"/>
            <person name="Wu L."/>
            <person name="Ma J."/>
        </authorList>
    </citation>
    <scope>NUCLEOTIDE SEQUENCE [LARGE SCALE GENOMIC DNA]</scope>
    <source>
        <strain evidence="12">JCM 17925</strain>
    </source>
</reference>
<evidence type="ECO:0000256" key="1">
    <source>
        <dbReference type="ARBA" id="ARBA00004766"/>
    </source>
</evidence>
<evidence type="ECO:0000259" key="10">
    <source>
        <dbReference type="Pfam" id="PF00696"/>
    </source>
</evidence>
<dbReference type="InterPro" id="IPR005260">
    <property type="entry name" value="Asp_kin_monofn"/>
</dbReference>
<protein>
    <recommendedName>
        <fullName evidence="8">Aspartokinase</fullName>
        <ecNumber evidence="8">2.7.2.4</ecNumber>
    </recommendedName>
</protein>
<dbReference type="GO" id="GO:0016301">
    <property type="term" value="F:kinase activity"/>
    <property type="evidence" value="ECO:0007669"/>
    <property type="project" value="UniProtKB-KW"/>
</dbReference>
<dbReference type="EMBL" id="BAABHB010000007">
    <property type="protein sequence ID" value="GAA4410798.1"/>
    <property type="molecule type" value="Genomic_DNA"/>
</dbReference>
<keyword evidence="6" id="KW-0067">ATP-binding</keyword>
<evidence type="ECO:0000256" key="3">
    <source>
        <dbReference type="ARBA" id="ARBA00022679"/>
    </source>
</evidence>
<evidence type="ECO:0000256" key="4">
    <source>
        <dbReference type="ARBA" id="ARBA00022741"/>
    </source>
</evidence>
<comment type="catalytic activity">
    <reaction evidence="7 8">
        <text>L-aspartate + ATP = 4-phospho-L-aspartate + ADP</text>
        <dbReference type="Rhea" id="RHEA:23776"/>
        <dbReference type="ChEBI" id="CHEBI:29991"/>
        <dbReference type="ChEBI" id="CHEBI:30616"/>
        <dbReference type="ChEBI" id="CHEBI:57535"/>
        <dbReference type="ChEBI" id="CHEBI:456216"/>
        <dbReference type="EC" id="2.7.2.4"/>
    </reaction>
</comment>
<dbReference type="PANTHER" id="PTHR21499">
    <property type="entry name" value="ASPARTATE KINASE"/>
    <property type="match status" value="1"/>
</dbReference>
<accession>A0ABP8KN61</accession>
<comment type="pathway">
    <text evidence="9">Amino-acid biosynthesis; L-threonine biosynthesis; L-threonine from L-aspartate: step 1/5.</text>
</comment>
<name>A0ABP8KN61_9BACT</name>
<evidence type="ECO:0000256" key="2">
    <source>
        <dbReference type="ARBA" id="ARBA00010122"/>
    </source>
</evidence>
<organism evidence="11 12">
    <name type="scientific">Nibrella viscosa</name>
    <dbReference type="NCBI Taxonomy" id="1084524"/>
    <lineage>
        <taxon>Bacteria</taxon>
        <taxon>Pseudomonadati</taxon>
        <taxon>Bacteroidota</taxon>
        <taxon>Cytophagia</taxon>
        <taxon>Cytophagales</taxon>
        <taxon>Spirosomataceae</taxon>
        <taxon>Nibrella</taxon>
    </lineage>
</organism>
<keyword evidence="3 8" id="KW-0808">Transferase</keyword>
<dbReference type="Pfam" id="PF00696">
    <property type="entry name" value="AA_kinase"/>
    <property type="match status" value="1"/>
</dbReference>
<evidence type="ECO:0000256" key="7">
    <source>
        <dbReference type="ARBA" id="ARBA00047872"/>
    </source>
</evidence>
<evidence type="ECO:0000256" key="9">
    <source>
        <dbReference type="RuleBase" id="RU004249"/>
    </source>
</evidence>
<dbReference type="CDD" id="cd04243">
    <property type="entry name" value="AAK_AK-HSDH-like"/>
    <property type="match status" value="1"/>
</dbReference>
<evidence type="ECO:0000256" key="6">
    <source>
        <dbReference type="ARBA" id="ARBA00022840"/>
    </source>
</evidence>
<keyword evidence="9" id="KW-0028">Amino-acid biosynthesis</keyword>
<dbReference type="SUPFAM" id="SSF55021">
    <property type="entry name" value="ACT-like"/>
    <property type="match status" value="1"/>
</dbReference>